<name>A0A8C2TRQ5_COTJA</name>
<protein>
    <submittedName>
        <fullName evidence="2">Zinc finger protein 511</fullName>
    </submittedName>
</protein>
<dbReference type="Proteomes" id="UP000694412">
    <property type="component" value="Chromosome 6"/>
</dbReference>
<evidence type="ECO:0000313" key="3">
    <source>
        <dbReference type="Proteomes" id="UP000694412"/>
    </source>
</evidence>
<proteinExistence type="predicted"/>
<feature type="region of interest" description="Disordered" evidence="1">
    <location>
        <begin position="11"/>
        <end position="31"/>
    </location>
</feature>
<keyword evidence="3" id="KW-1185">Reference proteome</keyword>
<feature type="compositionally biased region" description="Pro residues" evidence="1">
    <location>
        <begin position="16"/>
        <end position="30"/>
    </location>
</feature>
<sequence>PMLLSVLRRRLRDRPPLPPAPPPASAPPRAPFAFCPRRLRLDPQHPLLEDGDVHRHLYLREALTGRAEEAESTSAWITWSLLTYTLLTSDLIDQRK</sequence>
<dbReference type="GeneTree" id="ENSGT00390000011381"/>
<evidence type="ECO:0000313" key="2">
    <source>
        <dbReference type="Ensembl" id="ENSCJPP00005015694.1"/>
    </source>
</evidence>
<organism evidence="2 3">
    <name type="scientific">Coturnix japonica</name>
    <name type="common">Japanese quail</name>
    <name type="synonym">Coturnix coturnix japonica</name>
    <dbReference type="NCBI Taxonomy" id="93934"/>
    <lineage>
        <taxon>Eukaryota</taxon>
        <taxon>Metazoa</taxon>
        <taxon>Chordata</taxon>
        <taxon>Craniata</taxon>
        <taxon>Vertebrata</taxon>
        <taxon>Euteleostomi</taxon>
        <taxon>Archelosauria</taxon>
        <taxon>Archosauria</taxon>
        <taxon>Dinosauria</taxon>
        <taxon>Saurischia</taxon>
        <taxon>Theropoda</taxon>
        <taxon>Coelurosauria</taxon>
        <taxon>Aves</taxon>
        <taxon>Neognathae</taxon>
        <taxon>Galloanserae</taxon>
        <taxon>Galliformes</taxon>
        <taxon>Phasianidae</taxon>
        <taxon>Perdicinae</taxon>
        <taxon>Coturnix</taxon>
    </lineage>
</organism>
<dbReference type="AlphaFoldDB" id="A0A8C2TRQ5"/>
<reference evidence="2" key="2">
    <citation type="submission" date="2025-08" db="UniProtKB">
        <authorList>
            <consortium name="Ensembl"/>
        </authorList>
    </citation>
    <scope>IDENTIFICATION</scope>
</reference>
<gene>
    <name evidence="2" type="primary">ZNF511</name>
</gene>
<dbReference type="Ensembl" id="ENSCJPT00005022198.1">
    <property type="protein sequence ID" value="ENSCJPP00005015694.1"/>
    <property type="gene ID" value="ENSCJPG00005012962.1"/>
</dbReference>
<reference evidence="2" key="3">
    <citation type="submission" date="2025-09" db="UniProtKB">
        <authorList>
            <consortium name="Ensembl"/>
        </authorList>
    </citation>
    <scope>IDENTIFICATION</scope>
</reference>
<accession>A0A8C2TRQ5</accession>
<reference evidence="2" key="1">
    <citation type="submission" date="2015-11" db="EMBL/GenBank/DDBJ databases">
        <authorList>
            <consortium name="International Coturnix japonica Genome Analysis Consortium"/>
            <person name="Warren W."/>
            <person name="Burt D.W."/>
            <person name="Antin P.B."/>
            <person name="Lanford R."/>
            <person name="Gros J."/>
            <person name="Wilson R.K."/>
        </authorList>
    </citation>
    <scope>NUCLEOTIDE SEQUENCE [LARGE SCALE GENOMIC DNA]</scope>
</reference>
<evidence type="ECO:0000256" key="1">
    <source>
        <dbReference type="SAM" id="MobiDB-lite"/>
    </source>
</evidence>